<dbReference type="Pfam" id="PF13673">
    <property type="entry name" value="Acetyltransf_10"/>
    <property type="match status" value="1"/>
</dbReference>
<dbReference type="SUPFAM" id="SSF55729">
    <property type="entry name" value="Acyl-CoA N-acyltransferases (Nat)"/>
    <property type="match status" value="1"/>
</dbReference>
<name>A0AAW4U2S7_9FIRM</name>
<keyword evidence="2 4" id="KW-0012">Acyltransferase</keyword>
<evidence type="ECO:0000256" key="2">
    <source>
        <dbReference type="ARBA" id="ARBA00023315"/>
    </source>
</evidence>
<dbReference type="EMBL" id="JAJCGD010000004">
    <property type="protein sequence ID" value="MCB6827547.1"/>
    <property type="molecule type" value="Genomic_DNA"/>
</dbReference>
<evidence type="ECO:0000313" key="4">
    <source>
        <dbReference type="EMBL" id="MCB6827547.1"/>
    </source>
</evidence>
<evidence type="ECO:0000259" key="3">
    <source>
        <dbReference type="PROSITE" id="PS51186"/>
    </source>
</evidence>
<dbReference type="GO" id="GO:0016747">
    <property type="term" value="F:acyltransferase activity, transferring groups other than amino-acyl groups"/>
    <property type="evidence" value="ECO:0007669"/>
    <property type="project" value="InterPro"/>
</dbReference>
<organism evidence="4 5">
    <name type="scientific">Megamonas funiformis</name>
    <dbReference type="NCBI Taxonomy" id="437897"/>
    <lineage>
        <taxon>Bacteria</taxon>
        <taxon>Bacillati</taxon>
        <taxon>Bacillota</taxon>
        <taxon>Negativicutes</taxon>
        <taxon>Selenomonadales</taxon>
        <taxon>Selenomonadaceae</taxon>
        <taxon>Megamonas</taxon>
    </lineage>
</organism>
<comment type="caution">
    <text evidence="4">The sequence shown here is derived from an EMBL/GenBank/DDBJ whole genome shotgun (WGS) entry which is preliminary data.</text>
</comment>
<sequence length="149" mass="17101">MYIKALSLTKRNLSLINDLANVWQKSVKATHLFLSTKDIEELRPEVIAGLKQIPILLVAFSDDDEPIGFAGIAEQKLEMLFISPDYFNHGLGYKLISIAINDYHIIYVDVNEQNPHALKFYQRQGFVIFNRSDLDSANRPFPILYLKKC</sequence>
<dbReference type="AlphaFoldDB" id="A0AAW4U2S7"/>
<dbReference type="Gene3D" id="3.40.630.30">
    <property type="match status" value="1"/>
</dbReference>
<protein>
    <submittedName>
        <fullName evidence="4">GNAT family N-acetyltransferase</fullName>
        <ecNumber evidence="4">2.3.1.-</ecNumber>
    </submittedName>
</protein>
<dbReference type="PROSITE" id="PS51186">
    <property type="entry name" value="GNAT"/>
    <property type="match status" value="1"/>
</dbReference>
<dbReference type="RefSeq" id="WP_227152660.1">
    <property type="nucleotide sequence ID" value="NZ_DBFVHX010000053.1"/>
</dbReference>
<dbReference type="Proteomes" id="UP001198190">
    <property type="component" value="Unassembled WGS sequence"/>
</dbReference>
<dbReference type="CDD" id="cd04301">
    <property type="entry name" value="NAT_SF"/>
    <property type="match status" value="1"/>
</dbReference>
<gene>
    <name evidence="4" type="ORF">LIY65_02480</name>
</gene>
<dbReference type="PANTHER" id="PTHR43800:SF1">
    <property type="entry name" value="PEPTIDYL-LYSINE N-ACETYLTRANSFERASE YJAB"/>
    <property type="match status" value="1"/>
</dbReference>
<proteinExistence type="predicted"/>
<keyword evidence="1 4" id="KW-0808">Transferase</keyword>
<evidence type="ECO:0000256" key="1">
    <source>
        <dbReference type="ARBA" id="ARBA00022679"/>
    </source>
</evidence>
<dbReference type="PANTHER" id="PTHR43800">
    <property type="entry name" value="PEPTIDYL-LYSINE N-ACETYLTRANSFERASE YJAB"/>
    <property type="match status" value="1"/>
</dbReference>
<feature type="domain" description="N-acetyltransferase" evidence="3">
    <location>
        <begin position="8"/>
        <end position="149"/>
    </location>
</feature>
<dbReference type="InterPro" id="IPR000182">
    <property type="entry name" value="GNAT_dom"/>
</dbReference>
<evidence type="ECO:0000313" key="5">
    <source>
        <dbReference type="Proteomes" id="UP001198190"/>
    </source>
</evidence>
<dbReference type="EC" id="2.3.1.-" evidence="4"/>
<reference evidence="4" key="1">
    <citation type="submission" date="2021-10" db="EMBL/GenBank/DDBJ databases">
        <title>Collection of gut derived symbiotic bacterial strains cultured from healthy donors.</title>
        <authorList>
            <person name="Lin H."/>
            <person name="Littmann E."/>
            <person name="Claire K."/>
            <person name="Pamer E."/>
        </authorList>
    </citation>
    <scope>NUCLEOTIDE SEQUENCE</scope>
    <source>
        <strain evidence="4">MSK.7.16</strain>
    </source>
</reference>
<dbReference type="InterPro" id="IPR016181">
    <property type="entry name" value="Acyl_CoA_acyltransferase"/>
</dbReference>
<accession>A0AAW4U2S7</accession>